<evidence type="ECO:0000256" key="3">
    <source>
        <dbReference type="ARBA" id="ARBA00023163"/>
    </source>
</evidence>
<feature type="transmembrane region" description="Helical" evidence="4">
    <location>
        <begin position="205"/>
        <end position="225"/>
    </location>
</feature>
<keyword evidence="2" id="KW-0238">DNA-binding</keyword>
<evidence type="ECO:0000256" key="1">
    <source>
        <dbReference type="ARBA" id="ARBA00023015"/>
    </source>
</evidence>
<feature type="transmembrane region" description="Helical" evidence="4">
    <location>
        <begin position="245"/>
        <end position="266"/>
    </location>
</feature>
<keyword evidence="4" id="KW-0812">Transmembrane</keyword>
<dbReference type="InterPro" id="IPR047057">
    <property type="entry name" value="MerR_fam"/>
</dbReference>
<reference evidence="6 7" key="1">
    <citation type="submission" date="2018-06" db="EMBL/GenBank/DDBJ databases">
        <title>Genome conservation of Clostridium tetani.</title>
        <authorList>
            <person name="Bruggemann H."/>
            <person name="Popoff M.R."/>
        </authorList>
    </citation>
    <scope>NUCLEOTIDE SEQUENCE [LARGE SCALE GENOMIC DNA]</scope>
    <source>
        <strain evidence="6 7">63.05</strain>
    </source>
</reference>
<dbReference type="Gene3D" id="1.10.1660.10">
    <property type="match status" value="1"/>
</dbReference>
<protein>
    <submittedName>
        <fullName evidence="6">MerR family transcriptional regulator</fullName>
    </submittedName>
</protein>
<evidence type="ECO:0000256" key="4">
    <source>
        <dbReference type="SAM" id="Phobius"/>
    </source>
</evidence>
<feature type="transmembrane region" description="Helical" evidence="4">
    <location>
        <begin position="170"/>
        <end position="193"/>
    </location>
</feature>
<keyword evidence="4" id="KW-1133">Transmembrane helix</keyword>
<organism evidence="6 7">
    <name type="scientific">Clostridium tetani</name>
    <dbReference type="NCBI Taxonomy" id="1513"/>
    <lineage>
        <taxon>Bacteria</taxon>
        <taxon>Bacillati</taxon>
        <taxon>Bacillota</taxon>
        <taxon>Clostridia</taxon>
        <taxon>Eubacteriales</taxon>
        <taxon>Clostridiaceae</taxon>
        <taxon>Clostridium</taxon>
    </lineage>
</organism>
<evidence type="ECO:0000313" key="6">
    <source>
        <dbReference type="EMBL" id="RXI53074.1"/>
    </source>
</evidence>
<feature type="domain" description="HTH merR-type" evidence="5">
    <location>
        <begin position="1"/>
        <end position="68"/>
    </location>
</feature>
<feature type="transmembrane region" description="Helical" evidence="4">
    <location>
        <begin position="287"/>
        <end position="309"/>
    </location>
</feature>
<evidence type="ECO:0000313" key="7">
    <source>
        <dbReference type="Proteomes" id="UP000290273"/>
    </source>
</evidence>
<dbReference type="PROSITE" id="PS50937">
    <property type="entry name" value="HTH_MERR_2"/>
    <property type="match status" value="1"/>
</dbReference>
<proteinExistence type="predicted"/>
<dbReference type="SMART" id="SM00422">
    <property type="entry name" value="HTH_MERR"/>
    <property type="match status" value="1"/>
</dbReference>
<evidence type="ECO:0000256" key="2">
    <source>
        <dbReference type="ARBA" id="ARBA00023125"/>
    </source>
</evidence>
<accession>A0ABY0EQC5</accession>
<dbReference type="PANTHER" id="PTHR30204:SF94">
    <property type="entry name" value="HEAVY METAL-DEPENDENT TRANSCRIPTIONAL REGULATOR HI_0293-RELATED"/>
    <property type="match status" value="1"/>
</dbReference>
<keyword evidence="1" id="KW-0805">Transcription regulation</keyword>
<dbReference type="InterPro" id="IPR000551">
    <property type="entry name" value="MerR-type_HTH_dom"/>
</dbReference>
<sequence>MKIKDAELLTGLSAKTIRFYESEGLICVKTNSNTYREYDEKNIDELRRIKILRKLDLPISKIKELNDGKTSLHDIFQAELKKLDENQLNLELKKSTIKVILKELNKNPNVDLIEYSKEFEYIHSDEFTELLCEIKELGQVSLSKQILSTLILSGPLLWLFNNISNRNYEFIAIESILSIISTVLLTLAWSRFLKQTNKKIKGTGSMLLSILIVVVLSLTIFVGITKLQKVIFVPRDYLMFMFKPPYSYIFLLFEVEILVVFISKLYKKIKNVEWKWASELFSFVRKNIVATVILNIILLYVCVTGITVVTKNKIIDYNFYNPTGTTYSYNDICKVQTGFKGKLFNIFKGHAGDFYYIVSFKDGNKINFYQANSAFEDSYLELEIFDELIMGTGKAQKSLSSNNYQFCHFDQRYVDRFLKIIENR</sequence>
<dbReference type="SUPFAM" id="SSF46955">
    <property type="entry name" value="Putative DNA-binding domain"/>
    <property type="match status" value="1"/>
</dbReference>
<keyword evidence="3" id="KW-0804">Transcription</keyword>
<keyword evidence="4" id="KW-0472">Membrane</keyword>
<gene>
    <name evidence="6" type="ORF">DP131_11490</name>
</gene>
<comment type="caution">
    <text evidence="6">The sequence shown here is derived from an EMBL/GenBank/DDBJ whole genome shotgun (WGS) entry which is preliminary data.</text>
</comment>
<name>A0ABY0EQC5_CLOTA</name>
<dbReference type="Pfam" id="PF13411">
    <property type="entry name" value="MerR_1"/>
    <property type="match status" value="1"/>
</dbReference>
<dbReference type="PANTHER" id="PTHR30204">
    <property type="entry name" value="REDOX-CYCLING DRUG-SENSING TRANSCRIPTIONAL ACTIVATOR SOXR"/>
    <property type="match status" value="1"/>
</dbReference>
<dbReference type="EMBL" id="QMAU01000046">
    <property type="protein sequence ID" value="RXI53074.1"/>
    <property type="molecule type" value="Genomic_DNA"/>
</dbReference>
<dbReference type="RefSeq" id="WP_023438061.1">
    <property type="nucleotide sequence ID" value="NZ_CASHSW010000023.1"/>
</dbReference>
<dbReference type="CDD" id="cd00592">
    <property type="entry name" value="HTH_MerR-like"/>
    <property type="match status" value="1"/>
</dbReference>
<evidence type="ECO:0000259" key="5">
    <source>
        <dbReference type="PROSITE" id="PS50937"/>
    </source>
</evidence>
<dbReference type="Proteomes" id="UP000290273">
    <property type="component" value="Unassembled WGS sequence"/>
</dbReference>
<dbReference type="InterPro" id="IPR009061">
    <property type="entry name" value="DNA-bd_dom_put_sf"/>
</dbReference>